<evidence type="ECO:0000256" key="5">
    <source>
        <dbReference type="ARBA" id="ARBA00023002"/>
    </source>
</evidence>
<sequence length="193" mass="21080">MIMASLEEIIQGRRSIGKVKDEPVPKDLIEKLIEAAVWAPNHHGTEPWKFIVMTGEGRRVLGQAYADIAAETLQELSGEERVARLEKEVAKAFRAPVVIAAVCVPSDLPRVNVSEELAAAHAAVQNLLLTAHANGLGAVWRTGDPAYHPKMKLALGLGDREQIVGFIYVGYPDMQLPIGKRKPGTVKTVWFEG</sequence>
<evidence type="ECO:0000256" key="8">
    <source>
        <dbReference type="PIRSR" id="PIRSR000232-1"/>
    </source>
</evidence>
<accession>A0A4Y8M1W8</accession>
<evidence type="ECO:0000259" key="9">
    <source>
        <dbReference type="Pfam" id="PF00881"/>
    </source>
</evidence>
<name>A0A4Y8M1W8_9BACL</name>
<evidence type="ECO:0000256" key="1">
    <source>
        <dbReference type="ARBA" id="ARBA00007118"/>
    </source>
</evidence>
<keyword evidence="5 7" id="KW-0560">Oxidoreductase</keyword>
<keyword evidence="3 7" id="KW-0288">FMN</keyword>
<evidence type="ECO:0000313" key="10">
    <source>
        <dbReference type="EMBL" id="TFE28665.1"/>
    </source>
</evidence>
<dbReference type="InterPro" id="IPR052530">
    <property type="entry name" value="NAD(P)H_nitroreductase"/>
</dbReference>
<evidence type="ECO:0000256" key="7">
    <source>
        <dbReference type="PIRNR" id="PIRNR000232"/>
    </source>
</evidence>
<dbReference type="OrthoDB" id="9804207at2"/>
<comment type="caution">
    <text evidence="10">The sequence shown here is derived from an EMBL/GenBank/DDBJ whole genome shotgun (WGS) entry which is preliminary data.</text>
</comment>
<protein>
    <recommendedName>
        <fullName evidence="7">Putative NAD(P)H nitroreductase</fullName>
        <ecNumber evidence="7">1.-.-.-</ecNumber>
    </recommendedName>
</protein>
<dbReference type="CDD" id="cd02135">
    <property type="entry name" value="YdjA-like"/>
    <property type="match status" value="1"/>
</dbReference>
<organism evidence="10 11">
    <name type="scientific">Cohnella luojiensis</name>
    <dbReference type="NCBI Taxonomy" id="652876"/>
    <lineage>
        <taxon>Bacteria</taxon>
        <taxon>Bacillati</taxon>
        <taxon>Bacillota</taxon>
        <taxon>Bacilli</taxon>
        <taxon>Bacillales</taxon>
        <taxon>Paenibacillaceae</taxon>
        <taxon>Cohnella</taxon>
    </lineage>
</organism>
<comment type="cofactor">
    <cofactor evidence="8">
        <name>FMN</name>
        <dbReference type="ChEBI" id="CHEBI:58210"/>
    </cofactor>
    <text evidence="8">Binds 1 FMN per subunit.</text>
</comment>
<dbReference type="Gene3D" id="3.40.109.10">
    <property type="entry name" value="NADH Oxidase"/>
    <property type="match status" value="1"/>
</dbReference>
<dbReference type="Pfam" id="PF00881">
    <property type="entry name" value="Nitroreductase"/>
    <property type="match status" value="1"/>
</dbReference>
<dbReference type="InterPro" id="IPR029479">
    <property type="entry name" value="Nitroreductase"/>
</dbReference>
<keyword evidence="2 7" id="KW-0285">Flavoprotein</keyword>
<keyword evidence="4 7" id="KW-0521">NADP</keyword>
<dbReference type="PIRSF" id="PIRSF000232">
    <property type="entry name" value="YdjA"/>
    <property type="match status" value="1"/>
</dbReference>
<dbReference type="InterPro" id="IPR026021">
    <property type="entry name" value="YdjA-like"/>
</dbReference>
<comment type="similarity">
    <text evidence="1 7">Belongs to the nitroreductase family.</text>
</comment>
<evidence type="ECO:0000256" key="2">
    <source>
        <dbReference type="ARBA" id="ARBA00022630"/>
    </source>
</evidence>
<reference evidence="10 11" key="1">
    <citation type="submission" date="2019-03" db="EMBL/GenBank/DDBJ databases">
        <title>Cohnella endophytica sp. nov., a novel endophytic bacterium isolated from bark of Sonneratia apetala.</title>
        <authorList>
            <person name="Tuo L."/>
        </authorList>
    </citation>
    <scope>NUCLEOTIDE SEQUENCE [LARGE SCALE GENOMIC DNA]</scope>
    <source>
        <strain evidence="10 11">CCTCC AB 208254</strain>
    </source>
</reference>
<dbReference type="GO" id="GO:0016491">
    <property type="term" value="F:oxidoreductase activity"/>
    <property type="evidence" value="ECO:0007669"/>
    <property type="project" value="UniProtKB-UniRule"/>
</dbReference>
<dbReference type="Proteomes" id="UP000297900">
    <property type="component" value="Unassembled WGS sequence"/>
</dbReference>
<evidence type="ECO:0000256" key="3">
    <source>
        <dbReference type="ARBA" id="ARBA00022643"/>
    </source>
</evidence>
<dbReference type="AlphaFoldDB" id="A0A4Y8M1W8"/>
<proteinExistence type="inferred from homology"/>
<keyword evidence="6 7" id="KW-0520">NAD</keyword>
<dbReference type="SUPFAM" id="SSF55469">
    <property type="entry name" value="FMN-dependent nitroreductase-like"/>
    <property type="match status" value="1"/>
</dbReference>
<feature type="binding site" evidence="8">
    <location>
        <position position="42"/>
    </location>
    <ligand>
        <name>FMN</name>
        <dbReference type="ChEBI" id="CHEBI:58210"/>
        <note>ligand shared between dimeric partners</note>
    </ligand>
</feature>
<keyword evidence="11" id="KW-1185">Reference proteome</keyword>
<feature type="binding site" description="in other chain" evidence="8">
    <location>
        <begin position="140"/>
        <end position="142"/>
    </location>
    <ligand>
        <name>FMN</name>
        <dbReference type="ChEBI" id="CHEBI:58210"/>
        <note>ligand shared between dimeric partners</note>
    </ligand>
</feature>
<dbReference type="PANTHER" id="PTHR43821">
    <property type="entry name" value="NAD(P)H NITROREDUCTASE YDJA-RELATED"/>
    <property type="match status" value="1"/>
</dbReference>
<feature type="binding site" description="in other chain" evidence="8">
    <location>
        <begin position="13"/>
        <end position="15"/>
    </location>
    <ligand>
        <name>FMN</name>
        <dbReference type="ChEBI" id="CHEBI:58210"/>
        <note>ligand shared between dimeric partners</note>
    </ligand>
</feature>
<gene>
    <name evidence="10" type="ORF">E2980_06930</name>
</gene>
<evidence type="ECO:0000256" key="4">
    <source>
        <dbReference type="ARBA" id="ARBA00022857"/>
    </source>
</evidence>
<feature type="domain" description="Nitroreductase" evidence="9">
    <location>
        <begin position="10"/>
        <end position="171"/>
    </location>
</feature>
<dbReference type="InterPro" id="IPR000415">
    <property type="entry name" value="Nitroreductase-like"/>
</dbReference>
<dbReference type="EMBL" id="SOMN01000006">
    <property type="protein sequence ID" value="TFE28665.1"/>
    <property type="molecule type" value="Genomic_DNA"/>
</dbReference>
<evidence type="ECO:0000256" key="6">
    <source>
        <dbReference type="ARBA" id="ARBA00023027"/>
    </source>
</evidence>
<dbReference type="EC" id="1.-.-.-" evidence="7"/>
<dbReference type="PANTHER" id="PTHR43821:SF1">
    <property type="entry name" value="NAD(P)H NITROREDUCTASE YDJA-RELATED"/>
    <property type="match status" value="1"/>
</dbReference>
<evidence type="ECO:0000313" key="11">
    <source>
        <dbReference type="Proteomes" id="UP000297900"/>
    </source>
</evidence>